<proteinExistence type="predicted"/>
<dbReference type="OrthoDB" id="9808719at2"/>
<comment type="caution">
    <text evidence="2">The sequence shown here is derived from an EMBL/GenBank/DDBJ whole genome shotgun (WGS) entry which is preliminary data.</text>
</comment>
<evidence type="ECO:0000259" key="1">
    <source>
        <dbReference type="Pfam" id="PF12680"/>
    </source>
</evidence>
<dbReference type="Proteomes" id="UP000319514">
    <property type="component" value="Unassembled WGS sequence"/>
</dbReference>
<dbReference type="Pfam" id="PF12680">
    <property type="entry name" value="SnoaL_2"/>
    <property type="match status" value="1"/>
</dbReference>
<feature type="domain" description="SnoaL-like" evidence="1">
    <location>
        <begin position="9"/>
        <end position="109"/>
    </location>
</feature>
<sequence>MTDFTQLAQSYIETWNETDATARRAAVERLWAPTGRYVDPIVDVQGHEQIAATIGAVQEQFAGMAFELLGGVDSHHAQARFQWGLGPAGQEPLVVGFDVLEVGQDGRVATVLGFLDRVPAGA</sequence>
<dbReference type="InterPro" id="IPR037401">
    <property type="entry name" value="SnoaL-like"/>
</dbReference>
<protein>
    <submittedName>
        <fullName evidence="2">SnoaL-like protein</fullName>
    </submittedName>
</protein>
<dbReference type="EMBL" id="VFOQ01000001">
    <property type="protein sequence ID" value="TQL61085.1"/>
    <property type="molecule type" value="Genomic_DNA"/>
</dbReference>
<dbReference type="InterPro" id="IPR032710">
    <property type="entry name" value="NTF2-like_dom_sf"/>
</dbReference>
<accession>A0A542ZL54</accession>
<keyword evidence="3" id="KW-1185">Reference proteome</keyword>
<dbReference type="Gene3D" id="3.10.450.50">
    <property type="match status" value="1"/>
</dbReference>
<evidence type="ECO:0000313" key="2">
    <source>
        <dbReference type="EMBL" id="TQL61085.1"/>
    </source>
</evidence>
<organism evidence="2 3">
    <name type="scientific">Oryzihumus leptocrescens</name>
    <dbReference type="NCBI Taxonomy" id="297536"/>
    <lineage>
        <taxon>Bacteria</taxon>
        <taxon>Bacillati</taxon>
        <taxon>Actinomycetota</taxon>
        <taxon>Actinomycetes</taxon>
        <taxon>Micrococcales</taxon>
        <taxon>Intrasporangiaceae</taxon>
        <taxon>Oryzihumus</taxon>
    </lineage>
</organism>
<dbReference type="SUPFAM" id="SSF54427">
    <property type="entry name" value="NTF2-like"/>
    <property type="match status" value="1"/>
</dbReference>
<dbReference type="RefSeq" id="WP_141788914.1">
    <property type="nucleotide sequence ID" value="NZ_BAAAKX010000001.1"/>
</dbReference>
<gene>
    <name evidence="2" type="ORF">FB474_2490</name>
</gene>
<dbReference type="AlphaFoldDB" id="A0A542ZL54"/>
<evidence type="ECO:0000313" key="3">
    <source>
        <dbReference type="Proteomes" id="UP000319514"/>
    </source>
</evidence>
<reference evidence="2 3" key="1">
    <citation type="submission" date="2019-06" db="EMBL/GenBank/DDBJ databases">
        <title>Sequencing the genomes of 1000 actinobacteria strains.</title>
        <authorList>
            <person name="Klenk H.-P."/>
        </authorList>
    </citation>
    <scope>NUCLEOTIDE SEQUENCE [LARGE SCALE GENOMIC DNA]</scope>
    <source>
        <strain evidence="2 3">DSM 18082</strain>
    </source>
</reference>
<name>A0A542ZL54_9MICO</name>